<dbReference type="EMBL" id="CAEZUL010000166">
    <property type="protein sequence ID" value="CAB4608240.1"/>
    <property type="molecule type" value="Genomic_DNA"/>
</dbReference>
<dbReference type="Pfam" id="PF20118">
    <property type="entry name" value="DUF6508"/>
    <property type="match status" value="1"/>
</dbReference>
<protein>
    <submittedName>
        <fullName evidence="1">Unannotated protein</fullName>
    </submittedName>
</protein>
<gene>
    <name evidence="1" type="ORF">UFOPK1808_01199</name>
</gene>
<accession>A0A6J6H673</accession>
<dbReference type="InterPro" id="IPR045425">
    <property type="entry name" value="DUF6508"/>
</dbReference>
<reference evidence="1" key="1">
    <citation type="submission" date="2020-05" db="EMBL/GenBank/DDBJ databases">
        <authorList>
            <person name="Chiriac C."/>
            <person name="Salcher M."/>
            <person name="Ghai R."/>
            <person name="Kavagutti S V."/>
        </authorList>
    </citation>
    <scope>NUCLEOTIDE SEQUENCE</scope>
</reference>
<sequence>MVLRRTSGKTESQKWQELKRVALEVRDDIDYEILGLWDEDQESYEQVRARMAKAFGALRGAIVTLGYVRRFDWTNWERPHPTMEEIATLDEDDVSKFLTRIIRQDRFVEGNFEHACRIGIVSALALRAYHITLLDEEGWPKALRVDDKGELSGDIECVAKAKMIKGRLMSARSTCPLDCPGFRVRVKWDRRALPTHVCSSKWHYDWDTNQIIIVGGGMIDGLSKKQRDDMNQRSSDLLDQLFAADDKKKKKS</sequence>
<evidence type="ECO:0000313" key="1">
    <source>
        <dbReference type="EMBL" id="CAB4608240.1"/>
    </source>
</evidence>
<proteinExistence type="predicted"/>
<organism evidence="1">
    <name type="scientific">freshwater metagenome</name>
    <dbReference type="NCBI Taxonomy" id="449393"/>
    <lineage>
        <taxon>unclassified sequences</taxon>
        <taxon>metagenomes</taxon>
        <taxon>ecological metagenomes</taxon>
    </lineage>
</organism>
<dbReference type="AlphaFoldDB" id="A0A6J6H673"/>
<name>A0A6J6H673_9ZZZZ</name>